<name>A0A1M4ZIP4_9FLAO</name>
<dbReference type="InterPro" id="IPR008220">
    <property type="entry name" value="HAT_MetX-like"/>
</dbReference>
<organism evidence="4 5">
    <name type="scientific">Flavobacterium fontis</name>
    <dbReference type="NCBI Taxonomy" id="1124188"/>
    <lineage>
        <taxon>Bacteria</taxon>
        <taxon>Pseudomonadati</taxon>
        <taxon>Bacteroidota</taxon>
        <taxon>Flavobacteriia</taxon>
        <taxon>Flavobacteriales</taxon>
        <taxon>Flavobacteriaceae</taxon>
        <taxon>Flavobacterium</taxon>
    </lineage>
</organism>
<evidence type="ECO:0000313" key="4">
    <source>
        <dbReference type="EMBL" id="SHF17919.1"/>
    </source>
</evidence>
<feature type="active site" description="Nucleophile" evidence="2">
    <location>
        <position position="128"/>
    </location>
</feature>
<dbReference type="PIRSF" id="PIRSF000443">
    <property type="entry name" value="Homoser_Ac_trans"/>
    <property type="match status" value="1"/>
</dbReference>
<evidence type="ECO:0000259" key="3">
    <source>
        <dbReference type="Pfam" id="PF00561"/>
    </source>
</evidence>
<feature type="domain" description="AB hydrolase-1" evidence="3">
    <location>
        <begin position="38"/>
        <end position="158"/>
    </location>
</feature>
<dbReference type="AlphaFoldDB" id="A0A1M4ZIP4"/>
<dbReference type="RefSeq" id="WP_073362461.1">
    <property type="nucleotide sequence ID" value="NZ_FQVQ01000004.1"/>
</dbReference>
<feature type="active site" evidence="2">
    <location>
        <position position="303"/>
    </location>
</feature>
<protein>
    <submittedName>
        <fullName evidence="4">Homoserine O-acetyltransferase</fullName>
    </submittedName>
</protein>
<dbReference type="STRING" id="1124188.SAMN05444377_104202"/>
<dbReference type="PANTHER" id="PTHR32268">
    <property type="entry name" value="HOMOSERINE O-ACETYLTRANSFERASE"/>
    <property type="match status" value="1"/>
</dbReference>
<feature type="active site" evidence="2">
    <location>
        <position position="270"/>
    </location>
</feature>
<dbReference type="GO" id="GO:0009086">
    <property type="term" value="P:methionine biosynthetic process"/>
    <property type="evidence" value="ECO:0007669"/>
    <property type="project" value="TreeGrafter"/>
</dbReference>
<dbReference type="GO" id="GO:0009092">
    <property type="term" value="P:homoserine metabolic process"/>
    <property type="evidence" value="ECO:0007669"/>
    <property type="project" value="TreeGrafter"/>
</dbReference>
<keyword evidence="1 4" id="KW-0808">Transferase</keyword>
<evidence type="ECO:0000256" key="1">
    <source>
        <dbReference type="ARBA" id="ARBA00022679"/>
    </source>
</evidence>
<keyword evidence="5" id="KW-1185">Reference proteome</keyword>
<dbReference type="PANTHER" id="PTHR32268:SF11">
    <property type="entry name" value="HOMOSERINE O-ACETYLTRANSFERASE"/>
    <property type="match status" value="1"/>
</dbReference>
<dbReference type="InterPro" id="IPR000073">
    <property type="entry name" value="AB_hydrolase_1"/>
</dbReference>
<dbReference type="Proteomes" id="UP000184147">
    <property type="component" value="Unassembled WGS sequence"/>
</dbReference>
<dbReference type="SUPFAM" id="SSF53474">
    <property type="entry name" value="alpha/beta-Hydrolases"/>
    <property type="match status" value="1"/>
</dbReference>
<dbReference type="EMBL" id="FQVQ01000004">
    <property type="protein sequence ID" value="SHF17919.1"/>
    <property type="molecule type" value="Genomic_DNA"/>
</dbReference>
<dbReference type="GO" id="GO:0004414">
    <property type="term" value="F:homoserine O-acetyltransferase activity"/>
    <property type="evidence" value="ECO:0007669"/>
    <property type="project" value="TreeGrafter"/>
</dbReference>
<gene>
    <name evidence="4" type="ORF">SAMN05444377_104202</name>
</gene>
<sequence>MKKLAKIELYQFLLENGKTTPFLPLYFETFGQSLGSAPVVVVNHALTGNSTVTGEKGWWNELIGIGKVIDLEHYTVIAFNIPGNGYDGILGNLISNYQDFTVRDIARMFWQGLHELRVQEVFAIIGGSLGGAIAWEMAVLQPTSIQYLIPIATDWKATDWVIANVHVQEQILQHSTQPIQDARQHAMLLYRTPMSINARFKRAVVFPGVFAVERWLSNHGEKLRDRFRLSAYRLMNHLLKTHDITRQRGTFAEVIQSIQASIHVVGVDSDLFFTAVENRQTVQDAQGFHAQIQYYEIQSPHGHDAFFIEFDQLISFLQPVFHTHKQLHYVNIQN</sequence>
<evidence type="ECO:0000256" key="2">
    <source>
        <dbReference type="PIRSR" id="PIRSR000443-1"/>
    </source>
</evidence>
<evidence type="ECO:0000313" key="5">
    <source>
        <dbReference type="Proteomes" id="UP000184147"/>
    </source>
</evidence>
<dbReference type="OrthoDB" id="9800754at2"/>
<proteinExistence type="predicted"/>
<accession>A0A1M4ZIP4</accession>
<dbReference type="Gene3D" id="3.40.50.1820">
    <property type="entry name" value="alpha/beta hydrolase"/>
    <property type="match status" value="1"/>
</dbReference>
<reference evidence="4 5" key="1">
    <citation type="submission" date="2016-11" db="EMBL/GenBank/DDBJ databases">
        <authorList>
            <person name="Jaros S."/>
            <person name="Januszkiewicz K."/>
            <person name="Wedrychowicz H."/>
        </authorList>
    </citation>
    <scope>NUCLEOTIDE SEQUENCE [LARGE SCALE GENOMIC DNA]</scope>
    <source>
        <strain evidence="4 5">DSM 25660</strain>
    </source>
</reference>
<dbReference type="Pfam" id="PF00561">
    <property type="entry name" value="Abhydrolase_1"/>
    <property type="match status" value="1"/>
</dbReference>
<dbReference type="InterPro" id="IPR029058">
    <property type="entry name" value="AB_hydrolase_fold"/>
</dbReference>